<feature type="transmembrane region" description="Helical" evidence="1">
    <location>
        <begin position="188"/>
        <end position="205"/>
    </location>
</feature>
<dbReference type="Gene3D" id="2.60.200.20">
    <property type="match status" value="1"/>
</dbReference>
<name>A0A9E2L6G7_9BACT</name>
<evidence type="ECO:0000256" key="1">
    <source>
        <dbReference type="SAM" id="Phobius"/>
    </source>
</evidence>
<keyword evidence="1" id="KW-0472">Membrane</keyword>
<comment type="caution">
    <text evidence="2">The sequence shown here is derived from an EMBL/GenBank/DDBJ whole genome shotgun (WGS) entry which is preliminary data.</text>
</comment>
<proteinExistence type="predicted"/>
<reference evidence="2" key="1">
    <citation type="journal article" date="2021" name="PeerJ">
        <title>Extensive microbial diversity within the chicken gut microbiome revealed by metagenomics and culture.</title>
        <authorList>
            <person name="Gilroy R."/>
            <person name="Ravi A."/>
            <person name="Getino M."/>
            <person name="Pursley I."/>
            <person name="Horton D.L."/>
            <person name="Alikhan N.F."/>
            <person name="Baker D."/>
            <person name="Gharbi K."/>
            <person name="Hall N."/>
            <person name="Watson M."/>
            <person name="Adriaenssens E.M."/>
            <person name="Foster-Nyarko E."/>
            <person name="Jarju S."/>
            <person name="Secka A."/>
            <person name="Antonio M."/>
            <person name="Oren A."/>
            <person name="Chaudhuri R.R."/>
            <person name="La Ragione R."/>
            <person name="Hildebrand F."/>
            <person name="Pallen M.J."/>
        </authorList>
    </citation>
    <scope>NUCLEOTIDE SEQUENCE</scope>
    <source>
        <strain evidence="2">G3-2149</strain>
    </source>
</reference>
<reference evidence="2" key="2">
    <citation type="submission" date="2021-04" db="EMBL/GenBank/DDBJ databases">
        <authorList>
            <person name="Gilroy R."/>
        </authorList>
    </citation>
    <scope>NUCLEOTIDE SEQUENCE</scope>
    <source>
        <strain evidence="2">G3-2149</strain>
    </source>
</reference>
<evidence type="ECO:0000313" key="2">
    <source>
        <dbReference type="EMBL" id="MBU3853780.1"/>
    </source>
</evidence>
<feature type="transmembrane region" description="Helical" evidence="1">
    <location>
        <begin position="161"/>
        <end position="182"/>
    </location>
</feature>
<dbReference type="Proteomes" id="UP000823865">
    <property type="component" value="Unassembled WGS sequence"/>
</dbReference>
<gene>
    <name evidence="2" type="ORF">H9789_08205</name>
</gene>
<keyword evidence="1" id="KW-1133">Transmembrane helix</keyword>
<sequence length="262" mass="28612">MTDALKGKTILIGKEPEQGRLLIAIKGMPKIATLGQISSVPNSVSRCKPAEGVAHCQIEVDQVGNMTLTNLKAQNVTFVNGAEIMSKRIDTASAITLGKDRFGINVTEIINAAQKILTVGGGGVGENIGTGSGPYSIKHLKNVWDDYSGSLKQIKIRQKNIGLLASIPIAFSMLGGLIAGVAPEIRSFALVFTGIALVVMLIGFYKRFTDKSIEETEQLNEKFQDRYVCPNPKCHHFLSNQPYNILRQNKNCPYCKCQWTEE</sequence>
<dbReference type="EMBL" id="JAHLFU010000176">
    <property type="protein sequence ID" value="MBU3853780.1"/>
    <property type="molecule type" value="Genomic_DNA"/>
</dbReference>
<accession>A0A9E2L6G7</accession>
<keyword evidence="1" id="KW-0812">Transmembrane</keyword>
<protein>
    <submittedName>
        <fullName evidence="2">FHA domain-containing protein</fullName>
    </submittedName>
</protein>
<dbReference type="AlphaFoldDB" id="A0A9E2L6G7"/>
<organism evidence="2 3">
    <name type="scientific">Candidatus Paraprevotella stercoravium</name>
    <dbReference type="NCBI Taxonomy" id="2838725"/>
    <lineage>
        <taxon>Bacteria</taxon>
        <taxon>Pseudomonadati</taxon>
        <taxon>Bacteroidota</taxon>
        <taxon>Bacteroidia</taxon>
        <taxon>Bacteroidales</taxon>
        <taxon>Prevotellaceae</taxon>
        <taxon>Paraprevotella</taxon>
    </lineage>
</organism>
<evidence type="ECO:0000313" key="3">
    <source>
        <dbReference type="Proteomes" id="UP000823865"/>
    </source>
</evidence>